<dbReference type="PROSITE" id="PS51746">
    <property type="entry name" value="PPM_2"/>
    <property type="match status" value="1"/>
</dbReference>
<dbReference type="EMBL" id="LN890537">
    <property type="protein sequence ID" value="CUS22227.1"/>
    <property type="molecule type" value="Genomic_DNA"/>
</dbReference>
<dbReference type="Gene3D" id="3.80.10.10">
    <property type="entry name" value="Ribonuclease Inhibitor"/>
    <property type="match status" value="4"/>
</dbReference>
<dbReference type="PROSITE" id="PS51450">
    <property type="entry name" value="LRR"/>
    <property type="match status" value="6"/>
</dbReference>
<feature type="compositionally biased region" description="Polar residues" evidence="17">
    <location>
        <begin position="117"/>
        <end position="131"/>
    </location>
</feature>
<evidence type="ECO:0000256" key="10">
    <source>
        <dbReference type="ARBA" id="ARBA00022741"/>
    </source>
</evidence>
<accession>A0A0P1KYC8</accession>
<evidence type="ECO:0000256" key="9">
    <source>
        <dbReference type="ARBA" id="ARBA00022737"/>
    </source>
</evidence>
<feature type="region of interest" description="Disordered" evidence="17">
    <location>
        <begin position="386"/>
        <end position="496"/>
    </location>
</feature>
<dbReference type="Proteomes" id="UP000236544">
    <property type="component" value="Unassembled WGS sequence"/>
</dbReference>
<dbReference type="InterPro" id="IPR032675">
    <property type="entry name" value="LRR_dom_sf"/>
</dbReference>
<keyword evidence="8" id="KW-0479">Metal-binding</keyword>
<evidence type="ECO:0000256" key="7">
    <source>
        <dbReference type="ARBA" id="ARBA00022614"/>
    </source>
</evidence>
<feature type="compositionally biased region" description="Basic residues" evidence="17">
    <location>
        <begin position="395"/>
        <end position="405"/>
    </location>
</feature>
<dbReference type="GO" id="GO:0005524">
    <property type="term" value="F:ATP binding"/>
    <property type="evidence" value="ECO:0007669"/>
    <property type="project" value="UniProtKB-KW"/>
</dbReference>
<dbReference type="GO" id="GO:0046872">
    <property type="term" value="F:metal ion binding"/>
    <property type="evidence" value="ECO:0007669"/>
    <property type="project" value="UniProtKB-KW"/>
</dbReference>
<sequence>MSEQTRRRANSLEAEKSIQMPEDAAEAGSSGDLHNRPHFRKQYSVGGFGPTFSGGSGNGNAGAGSANVQGHGARGRAAKGLGKGRYKGFHNPVALHSPDDPIPPYAHPIKPRIPGLNRTTSGNSLFSSSQAARDPQQLQLHHQQQQQQRKGSRAGSLFKRLTGMKMTNTSATEPSDQESAAANPTAGPVGIRRKMSTLIHGGGGAGPGQTQDNGHVSSADFTSKANKSGFLNTPSSTNSRRGSAASIITSPSGNNSPKVSHISNSNVNNAVSATSASASASANDSGNQASDSSESPGRNALNRSTSYFLLDTDLNNLSDITNITDKKPKEVAKFPPKSRSQTPVAKVQPQDLNKAPLVDTEMSAPHEASHSKAQWIAPESWDIDEEVGKPLPDKKNKRRVHRHHASNATSKIDRERAGGSTKKPDRLKQKEGTPKLGPVKEITDQEHSNLSVAAHEGTKESSGSAASVSSAASKSQELSEAASSTSDYEDDYGDESHWRADSLDSLRTYDSDQAKNDEAFDKVGYELDKYYNDFSDVDPTRRYAIRVFNTDETFTTLSLTPNTTVQEMIPQLKRKFNIGQGNYQVSLKVAKILKVLRPTARPILIQRKLLLLNGYQKGDPLHILGIEDLSYVFNFIFHPVATSHLSYEEEQRLTRGDFIHVDLRSMNLTTPPIIFYQYTPNIESLDVSNNANIFLPLDFIESASKLSSLRMVNIRASRFPPNITEAHVLVSLDLERNFIERIPPSISNLSELTILNLQCNELDRLPTGFTELKNLRLLDISSNNFAQYPEVINHCTNLLQVDLSYNKIQTLPGSINRLTKLAKMNLSNNKLTNIGSLSGMVNLRTLNLKDNRITSLKLDNSNLQNLSISNNRISVFDDKLPKLKSLEIHENPITSISYDGEYLINIVTLSLNKAKLASLPPELLCKLPRLEKLELNGNNLTQIPPEISKLTKLVYLSAARNKLESISEDITELRNLKTLDIHSNNLSNLVKGLGKMELINFNVSSNLLGNTMDIQEVFLNRRDSVLAKSLRFLSMADNNLGDQFWTLFNMYENLKTLNLSYNNLSDLSNFKLENLTELYLSGNKFITLQGDTVLRWKSLKVLMLNGNNLLSLPSELSQLTQLNVLDVGSNQLKYNISNYHYDWNWNNNKNLKYLNFSGNKRFEIKSATALDSESKADLSDLTILKELRILGLMDVTLKTSKVPDEGVNMRLRTTASVLNGMKYGVADTLGLKDSVTSRDVTFERFRGKEDECLICLFDGKNENVSTGHNISKIIRDIYHKILIRQLEKYGETTDGIKNALRFSFLQLNKEINSTLNSVDNEATSEDFSSADLLSGSSATVLYMKGKKLYTANIGDTMAILSKNNGDVVPLTKLHVPSKREEYERIRISGGYVNNYKLDGVSDVSRAVGFFDLLPHIHASPDLSEFNLTTTDDLVIIATAKLWDYLDYQTACDICRENKVEPMLAAEKLKDYAISFGCAANMTILCISLDKSSSNQNNFMLNKNDLISRRSTFEDSTLRRLQPEIPPPTGNLAMVFTDIKNSTFLWESFPNAMRSAIKTHNDIMRRNLRIFGGYEVKTEGDAFMVAFPTPISALVWCMSVQLKLLDAEWPEEITSIQGGCLITDNEDRKIYLGLSVRMGIHWGCPVPELDVVTQRMDYLGPVVNKASRVSGIADGGQITLSSDFCSEFNKILGLHERVVKENAPLKEVYGEEFVGEIMEREVHLLESIGWEFRELGEKKLKGLETKEFITIAYPKALEARHDFTTRDAESGIVDEETLFQLRATSNRLESFVSILNGVLLEKREYSDAGSLVNLDKKQITAVSHSTTEGDRIALLDHIVTRLESIIATLQIRQRVEGTLEPPKTGDMGGEKSIFEIVDQLLMETGRQADGRI</sequence>
<dbReference type="InterPro" id="IPR055071">
    <property type="entry name" value="RA_PHLPP-like"/>
</dbReference>
<comment type="function">
    <text evidence="3">Plays essential roles in regulation of cellular metabolism by catalyzing the synthesis of a second messenger, cAMP.</text>
</comment>
<evidence type="ECO:0000256" key="4">
    <source>
        <dbReference type="ARBA" id="ARBA00005381"/>
    </source>
</evidence>
<evidence type="ECO:0000256" key="6">
    <source>
        <dbReference type="ARBA" id="ARBA00021420"/>
    </source>
</evidence>
<proteinExistence type="inferred from homology"/>
<name>A0A0P1KYC8_9SACH</name>
<dbReference type="SUPFAM" id="SSF52058">
    <property type="entry name" value="L domain-like"/>
    <property type="match status" value="2"/>
</dbReference>
<feature type="compositionally biased region" description="Low complexity" evidence="17">
    <location>
        <begin position="263"/>
        <end position="293"/>
    </location>
</feature>
<dbReference type="InterPro" id="IPR050216">
    <property type="entry name" value="LRR_domain-containing"/>
</dbReference>
<dbReference type="InterPro" id="IPR001611">
    <property type="entry name" value="Leu-rich_rpt"/>
</dbReference>
<dbReference type="Pfam" id="PF00481">
    <property type="entry name" value="PP2C"/>
    <property type="match status" value="1"/>
</dbReference>
<dbReference type="Gene3D" id="3.60.40.10">
    <property type="entry name" value="PPM-type phosphatase domain"/>
    <property type="match status" value="1"/>
</dbReference>
<evidence type="ECO:0000256" key="5">
    <source>
        <dbReference type="ARBA" id="ARBA00012201"/>
    </source>
</evidence>
<feature type="compositionally biased region" description="Low complexity" evidence="17">
    <location>
        <begin position="136"/>
        <end position="148"/>
    </location>
</feature>
<reference evidence="22" key="1">
    <citation type="submission" date="2015-10" db="EMBL/GenBank/DDBJ databases">
        <authorList>
            <person name="Devillers H."/>
        </authorList>
    </citation>
    <scope>NUCLEOTIDE SEQUENCE [LARGE SCALE GENOMIC DNA]</scope>
</reference>
<evidence type="ECO:0000259" key="20">
    <source>
        <dbReference type="PROSITE" id="PS51746"/>
    </source>
</evidence>
<dbReference type="Pfam" id="PF23010">
    <property type="entry name" value="RA_3"/>
    <property type="match status" value="1"/>
</dbReference>
<dbReference type="InterPro" id="IPR001054">
    <property type="entry name" value="A/G_cyclase"/>
</dbReference>
<feature type="compositionally biased region" description="Polar residues" evidence="17">
    <location>
        <begin position="209"/>
        <end position="262"/>
    </location>
</feature>
<organism evidence="21 22">
    <name type="scientific">Lachancea quebecensis</name>
    <dbReference type="NCBI Taxonomy" id="1654605"/>
    <lineage>
        <taxon>Eukaryota</taxon>
        <taxon>Fungi</taxon>
        <taxon>Dikarya</taxon>
        <taxon>Ascomycota</taxon>
        <taxon>Saccharomycotina</taxon>
        <taxon>Saccharomycetes</taxon>
        <taxon>Saccharomycetales</taxon>
        <taxon>Saccharomycetaceae</taxon>
        <taxon>Lachancea</taxon>
    </lineage>
</organism>
<feature type="compositionally biased region" description="Gly residues" evidence="17">
    <location>
        <begin position="46"/>
        <end position="62"/>
    </location>
</feature>
<keyword evidence="14" id="KW-0456">Lyase</keyword>
<keyword evidence="7" id="KW-0433">Leucine-rich repeat</keyword>
<evidence type="ECO:0000256" key="16">
    <source>
        <dbReference type="ARBA" id="ARBA00032637"/>
    </source>
</evidence>
<dbReference type="SMART" id="SM00364">
    <property type="entry name" value="LRR_BAC"/>
    <property type="match status" value="5"/>
</dbReference>
<dbReference type="InterPro" id="IPR001932">
    <property type="entry name" value="PPM-type_phosphatase-like_dom"/>
</dbReference>
<dbReference type="PROSITE" id="PS50125">
    <property type="entry name" value="GUANYLATE_CYCLASE_2"/>
    <property type="match status" value="1"/>
</dbReference>
<evidence type="ECO:0000256" key="1">
    <source>
        <dbReference type="ARBA" id="ARBA00001593"/>
    </source>
</evidence>
<gene>
    <name evidence="21" type="ORF">LAQU0_S05e00562g</name>
</gene>
<dbReference type="EC" id="4.6.1.1" evidence="5"/>
<feature type="region of interest" description="Disordered" evidence="17">
    <location>
        <begin position="328"/>
        <end position="352"/>
    </location>
</feature>
<evidence type="ECO:0000256" key="13">
    <source>
        <dbReference type="ARBA" id="ARBA00022998"/>
    </source>
</evidence>
<comment type="cofactor">
    <cofactor evidence="2">
        <name>Mg(2+)</name>
        <dbReference type="ChEBI" id="CHEBI:18420"/>
    </cofactor>
</comment>
<evidence type="ECO:0000313" key="22">
    <source>
        <dbReference type="Proteomes" id="UP000236544"/>
    </source>
</evidence>
<keyword evidence="13" id="KW-0115">cAMP biosynthesis</keyword>
<feature type="domain" description="Guanylate cyclase" evidence="18">
    <location>
        <begin position="1532"/>
        <end position="1669"/>
    </location>
</feature>
<dbReference type="Pfam" id="PF21187">
    <property type="entry name" value="CYAA_C"/>
    <property type="match status" value="1"/>
</dbReference>
<evidence type="ECO:0000256" key="3">
    <source>
        <dbReference type="ARBA" id="ARBA00003896"/>
    </source>
</evidence>
<evidence type="ECO:0000256" key="15">
    <source>
        <dbReference type="ARBA" id="ARBA00032597"/>
    </source>
</evidence>
<evidence type="ECO:0000256" key="12">
    <source>
        <dbReference type="ARBA" id="ARBA00022842"/>
    </source>
</evidence>
<comment type="catalytic activity">
    <reaction evidence="1">
        <text>ATP = 3',5'-cyclic AMP + diphosphate</text>
        <dbReference type="Rhea" id="RHEA:15389"/>
        <dbReference type="ChEBI" id="CHEBI:30616"/>
        <dbReference type="ChEBI" id="CHEBI:33019"/>
        <dbReference type="ChEBI" id="CHEBI:58165"/>
        <dbReference type="EC" id="4.6.1.1"/>
    </reaction>
</comment>
<feature type="domain" description="PPM-type phosphatase" evidence="20">
    <location>
        <begin position="1222"/>
        <end position="1488"/>
    </location>
</feature>
<keyword evidence="10" id="KW-0547">Nucleotide-binding</keyword>
<dbReference type="PANTHER" id="PTHR48051:SF1">
    <property type="entry name" value="RAS SUPPRESSOR PROTEIN 1"/>
    <property type="match status" value="1"/>
</dbReference>
<feature type="region of interest" description="Disordered" evidence="17">
    <location>
        <begin position="1"/>
        <end position="301"/>
    </location>
</feature>
<protein>
    <recommendedName>
        <fullName evidence="6">Adenylate cyclase</fullName>
        <ecNumber evidence="5">4.6.1.1</ecNumber>
    </recommendedName>
    <alternativeName>
        <fullName evidence="15">ATP pyrophosphate-lyase</fullName>
    </alternativeName>
    <alternativeName>
        <fullName evidence="16">Adenylyl cyclase</fullName>
    </alternativeName>
</protein>
<dbReference type="Pfam" id="PF00211">
    <property type="entry name" value="Guanylate_cyc"/>
    <property type="match status" value="1"/>
</dbReference>
<feature type="compositionally biased region" description="Basic and acidic residues" evidence="17">
    <location>
        <begin position="411"/>
        <end position="433"/>
    </location>
</feature>
<dbReference type="SMART" id="SM00044">
    <property type="entry name" value="CYCc"/>
    <property type="match status" value="1"/>
</dbReference>
<dbReference type="CDD" id="cd07302">
    <property type="entry name" value="CHD"/>
    <property type="match status" value="1"/>
</dbReference>
<feature type="compositionally biased region" description="Polar residues" evidence="17">
    <location>
        <begin position="165"/>
        <end position="182"/>
    </location>
</feature>
<dbReference type="GO" id="GO:0035556">
    <property type="term" value="P:intracellular signal transduction"/>
    <property type="evidence" value="ECO:0007669"/>
    <property type="project" value="InterPro"/>
</dbReference>
<evidence type="ECO:0000259" key="18">
    <source>
        <dbReference type="PROSITE" id="PS50125"/>
    </source>
</evidence>
<dbReference type="PROSITE" id="PS50200">
    <property type="entry name" value="RA"/>
    <property type="match status" value="1"/>
</dbReference>
<dbReference type="PANTHER" id="PTHR48051">
    <property type="match status" value="1"/>
</dbReference>
<dbReference type="InterPro" id="IPR036457">
    <property type="entry name" value="PPM-type-like_dom_sf"/>
</dbReference>
<dbReference type="InterPro" id="IPR029787">
    <property type="entry name" value="Nucleotide_cyclase"/>
</dbReference>
<dbReference type="CDD" id="cd01775">
    <property type="entry name" value="RA_PHLPP_like"/>
    <property type="match status" value="1"/>
</dbReference>
<dbReference type="SUPFAM" id="SSF81606">
    <property type="entry name" value="PP2C-like"/>
    <property type="match status" value="1"/>
</dbReference>
<dbReference type="InterPro" id="IPR003591">
    <property type="entry name" value="Leu-rich_rpt_typical-subtyp"/>
</dbReference>
<dbReference type="InterPro" id="IPR000159">
    <property type="entry name" value="RA_dom"/>
</dbReference>
<feature type="compositionally biased region" description="Low complexity" evidence="17">
    <location>
        <begin position="460"/>
        <end position="484"/>
    </location>
</feature>
<dbReference type="SMART" id="SM00332">
    <property type="entry name" value="PP2Cc"/>
    <property type="match status" value="1"/>
</dbReference>
<evidence type="ECO:0000259" key="19">
    <source>
        <dbReference type="PROSITE" id="PS50200"/>
    </source>
</evidence>
<evidence type="ECO:0000256" key="8">
    <source>
        <dbReference type="ARBA" id="ARBA00022723"/>
    </source>
</evidence>
<keyword evidence="22" id="KW-1185">Reference proteome</keyword>
<dbReference type="OrthoDB" id="2021138at2759"/>
<dbReference type="Gene3D" id="3.30.70.1230">
    <property type="entry name" value="Nucleotide cyclase"/>
    <property type="match status" value="1"/>
</dbReference>
<dbReference type="SMART" id="SM00369">
    <property type="entry name" value="LRR_TYP"/>
    <property type="match status" value="12"/>
</dbReference>
<evidence type="ECO:0000313" key="21">
    <source>
        <dbReference type="EMBL" id="CUS22227.1"/>
    </source>
</evidence>
<dbReference type="GO" id="GO:0006171">
    <property type="term" value="P:cAMP biosynthetic process"/>
    <property type="evidence" value="ECO:0007669"/>
    <property type="project" value="UniProtKB-KW"/>
</dbReference>
<keyword evidence="9" id="KW-0677">Repeat</keyword>
<dbReference type="SMART" id="SM00314">
    <property type="entry name" value="RA"/>
    <property type="match status" value="1"/>
</dbReference>
<evidence type="ECO:0000256" key="2">
    <source>
        <dbReference type="ARBA" id="ARBA00001946"/>
    </source>
</evidence>
<dbReference type="SMART" id="SM00365">
    <property type="entry name" value="LRR_SD22"/>
    <property type="match status" value="9"/>
</dbReference>
<dbReference type="GO" id="GO:0004016">
    <property type="term" value="F:adenylate cyclase activity"/>
    <property type="evidence" value="ECO:0007669"/>
    <property type="project" value="UniProtKB-EC"/>
</dbReference>
<dbReference type="InterPro" id="IPR048580">
    <property type="entry name" value="CYAA_C"/>
</dbReference>
<evidence type="ECO:0000256" key="14">
    <source>
        <dbReference type="ARBA" id="ARBA00023239"/>
    </source>
</evidence>
<dbReference type="Pfam" id="PF13855">
    <property type="entry name" value="LRR_8"/>
    <property type="match status" value="3"/>
</dbReference>
<evidence type="ECO:0000256" key="17">
    <source>
        <dbReference type="SAM" id="MobiDB-lite"/>
    </source>
</evidence>
<evidence type="ECO:0000256" key="11">
    <source>
        <dbReference type="ARBA" id="ARBA00022840"/>
    </source>
</evidence>
<dbReference type="SUPFAM" id="SSF55073">
    <property type="entry name" value="Nucleotide cyclase"/>
    <property type="match status" value="1"/>
</dbReference>
<dbReference type="GO" id="GO:0005737">
    <property type="term" value="C:cytoplasm"/>
    <property type="evidence" value="ECO:0007669"/>
    <property type="project" value="TreeGrafter"/>
</dbReference>
<dbReference type="CDD" id="cd00143">
    <property type="entry name" value="PP2Cc"/>
    <property type="match status" value="1"/>
</dbReference>
<dbReference type="FunFam" id="3.30.70.1230:FF:000084">
    <property type="entry name" value="Adenylate cyclase"/>
    <property type="match status" value="1"/>
</dbReference>
<feature type="domain" description="Ras-associating" evidence="19">
    <location>
        <begin position="541"/>
        <end position="619"/>
    </location>
</feature>
<keyword evidence="12" id="KW-0460">Magnesium</keyword>
<keyword evidence="11" id="KW-0067">ATP-binding</keyword>
<comment type="similarity">
    <text evidence="4">Belongs to the adenylyl cyclase class-3 family.</text>
</comment>
<feature type="compositionally biased region" description="Basic residues" evidence="17">
    <location>
        <begin position="73"/>
        <end position="88"/>
    </location>
</feature>